<evidence type="ECO:0000256" key="1">
    <source>
        <dbReference type="ARBA" id="ARBA00004141"/>
    </source>
</evidence>
<comment type="caution">
    <text evidence="7">The sequence shown here is derived from an EMBL/GenBank/DDBJ whole genome shotgun (WGS) entry which is preliminary data.</text>
</comment>
<keyword evidence="8" id="KW-1185">Reference proteome</keyword>
<dbReference type="GO" id="GO:0004659">
    <property type="term" value="F:prenyltransferase activity"/>
    <property type="evidence" value="ECO:0007669"/>
    <property type="project" value="InterPro"/>
</dbReference>
<feature type="transmembrane region" description="Helical" evidence="6">
    <location>
        <begin position="51"/>
        <end position="72"/>
    </location>
</feature>
<dbReference type="GO" id="GO:0016020">
    <property type="term" value="C:membrane"/>
    <property type="evidence" value="ECO:0007669"/>
    <property type="project" value="UniProtKB-SubCell"/>
</dbReference>
<dbReference type="PANTHER" id="PTHR13929">
    <property type="entry name" value="1,4-DIHYDROXY-2-NAPHTHOATE OCTAPRENYLTRANSFERASE"/>
    <property type="match status" value="1"/>
</dbReference>
<feature type="transmembrane region" description="Helical" evidence="6">
    <location>
        <begin position="126"/>
        <end position="142"/>
    </location>
</feature>
<keyword evidence="5 6" id="KW-0472">Membrane</keyword>
<dbReference type="CDD" id="cd13962">
    <property type="entry name" value="PT_UbiA_UBIAD1"/>
    <property type="match status" value="1"/>
</dbReference>
<proteinExistence type="predicted"/>
<evidence type="ECO:0000313" key="8">
    <source>
        <dbReference type="Proteomes" id="UP000284177"/>
    </source>
</evidence>
<evidence type="ECO:0000256" key="2">
    <source>
        <dbReference type="ARBA" id="ARBA00022679"/>
    </source>
</evidence>
<dbReference type="Proteomes" id="UP000284177">
    <property type="component" value="Unassembled WGS sequence"/>
</dbReference>
<dbReference type="Pfam" id="PF01040">
    <property type="entry name" value="UbiA"/>
    <property type="match status" value="1"/>
</dbReference>
<dbReference type="InterPro" id="IPR026046">
    <property type="entry name" value="UBIAD1"/>
</dbReference>
<evidence type="ECO:0000256" key="6">
    <source>
        <dbReference type="SAM" id="Phobius"/>
    </source>
</evidence>
<sequence length="299" mass="33874">MNKKNIKDVFIATRPLSLTLAIYSTTLGIIIAHMDGYLFKTGSVTMDLWKIFLVTIAGILVQTATNLINDFFECEYKYREQSNVKYKFLGKMRTRFDIFIFLLGIACFGLTALIGIYLVYISSRKLLLIGIMGIIGGYSYTGEPIVYKRRGLGTVLSFILMGPLMVYGSYVVFSDSFSLRPILLGMPVSLLIPVLMLSNELRDYERDKRLNIKTLTVRIGFINGKKLYLSLIILSYLLVAIYVILSMLPIISLTTFITIPLAVKSYRKIKEAKKGLVPITNKLHLIFGFILIISMIMYT</sequence>
<evidence type="ECO:0000256" key="5">
    <source>
        <dbReference type="ARBA" id="ARBA00023136"/>
    </source>
</evidence>
<feature type="transmembrane region" description="Helical" evidence="6">
    <location>
        <begin position="154"/>
        <end position="173"/>
    </location>
</feature>
<dbReference type="AlphaFoldDB" id="A0A419T138"/>
<keyword evidence="4 6" id="KW-1133">Transmembrane helix</keyword>
<dbReference type="PANTHER" id="PTHR13929:SF0">
    <property type="entry name" value="UBIA PRENYLTRANSFERASE DOMAIN-CONTAINING PROTEIN 1"/>
    <property type="match status" value="1"/>
</dbReference>
<comment type="subcellular location">
    <subcellularLocation>
        <location evidence="1">Membrane</location>
        <topology evidence="1">Multi-pass membrane protein</topology>
    </subcellularLocation>
</comment>
<feature type="transmembrane region" description="Helical" evidence="6">
    <location>
        <begin position="250"/>
        <end position="267"/>
    </location>
</feature>
<evidence type="ECO:0000256" key="4">
    <source>
        <dbReference type="ARBA" id="ARBA00022989"/>
    </source>
</evidence>
<protein>
    <recommendedName>
        <fullName evidence="9">1,4-dihydroxy-2-naphthoate octaprenyltransferase</fullName>
    </recommendedName>
</protein>
<dbReference type="GO" id="GO:0009234">
    <property type="term" value="P:menaquinone biosynthetic process"/>
    <property type="evidence" value="ECO:0007669"/>
    <property type="project" value="TreeGrafter"/>
</dbReference>
<dbReference type="InterPro" id="IPR000537">
    <property type="entry name" value="UbiA_prenyltransferase"/>
</dbReference>
<organism evidence="7 8">
    <name type="scientific">Thermohalobacter berrensis</name>
    <dbReference type="NCBI Taxonomy" id="99594"/>
    <lineage>
        <taxon>Bacteria</taxon>
        <taxon>Bacillati</taxon>
        <taxon>Bacillota</taxon>
        <taxon>Tissierellia</taxon>
        <taxon>Tissierellales</taxon>
        <taxon>Thermohalobacteraceae</taxon>
        <taxon>Thermohalobacter</taxon>
    </lineage>
</organism>
<reference evidence="7 8" key="1">
    <citation type="submission" date="2016-08" db="EMBL/GenBank/DDBJ databases">
        <title>Novel Firmicutes and Novel Genomes.</title>
        <authorList>
            <person name="Poppleton D.I."/>
            <person name="Gribaldo S."/>
        </authorList>
    </citation>
    <scope>NUCLEOTIDE SEQUENCE [LARGE SCALE GENOMIC DNA]</scope>
    <source>
        <strain evidence="7 8">CTT3</strain>
    </source>
</reference>
<feature type="transmembrane region" description="Helical" evidence="6">
    <location>
        <begin position="20"/>
        <end position="39"/>
    </location>
</feature>
<feature type="transmembrane region" description="Helical" evidence="6">
    <location>
        <begin position="279"/>
        <end position="298"/>
    </location>
</feature>
<dbReference type="PIRSF" id="PIRSF005355">
    <property type="entry name" value="UBIAD1"/>
    <property type="match status" value="1"/>
</dbReference>
<feature type="transmembrane region" description="Helical" evidence="6">
    <location>
        <begin position="179"/>
        <end position="199"/>
    </location>
</feature>
<gene>
    <name evidence="7" type="ORF">BET03_03630</name>
</gene>
<keyword evidence="3 6" id="KW-0812">Transmembrane</keyword>
<evidence type="ECO:0000313" key="7">
    <source>
        <dbReference type="EMBL" id="RKD31290.1"/>
    </source>
</evidence>
<keyword evidence="2" id="KW-0808">Transferase</keyword>
<feature type="transmembrane region" description="Helical" evidence="6">
    <location>
        <begin position="98"/>
        <end position="120"/>
    </location>
</feature>
<dbReference type="EMBL" id="MCIB01000023">
    <property type="protein sequence ID" value="RKD31290.1"/>
    <property type="molecule type" value="Genomic_DNA"/>
</dbReference>
<accession>A0A419T138</accession>
<evidence type="ECO:0008006" key="9">
    <source>
        <dbReference type="Google" id="ProtNLM"/>
    </source>
</evidence>
<evidence type="ECO:0000256" key="3">
    <source>
        <dbReference type="ARBA" id="ARBA00022692"/>
    </source>
</evidence>
<dbReference type="GO" id="GO:0042371">
    <property type="term" value="P:vitamin K biosynthetic process"/>
    <property type="evidence" value="ECO:0007669"/>
    <property type="project" value="TreeGrafter"/>
</dbReference>
<name>A0A419T138_9FIRM</name>